<sequence length="31" mass="3556">MPEATKLADNSLEYIKITPKRLPQKTKKGKK</sequence>
<reference evidence="1" key="1">
    <citation type="journal article" date="2015" name="Nature">
        <title>Complex archaea that bridge the gap between prokaryotes and eukaryotes.</title>
        <authorList>
            <person name="Spang A."/>
            <person name="Saw J.H."/>
            <person name="Jorgensen S.L."/>
            <person name="Zaremba-Niedzwiedzka K."/>
            <person name="Martijn J."/>
            <person name="Lind A.E."/>
            <person name="van Eijk R."/>
            <person name="Schleper C."/>
            <person name="Guy L."/>
            <person name="Ettema T.J."/>
        </authorList>
    </citation>
    <scope>NUCLEOTIDE SEQUENCE</scope>
</reference>
<accession>A0A0F9DJB6</accession>
<organism evidence="1">
    <name type="scientific">marine sediment metagenome</name>
    <dbReference type="NCBI Taxonomy" id="412755"/>
    <lineage>
        <taxon>unclassified sequences</taxon>
        <taxon>metagenomes</taxon>
        <taxon>ecological metagenomes</taxon>
    </lineage>
</organism>
<evidence type="ECO:0000313" key="1">
    <source>
        <dbReference type="EMBL" id="KKL61758.1"/>
    </source>
</evidence>
<dbReference type="EMBL" id="LAZR01028717">
    <property type="protein sequence ID" value="KKL61758.1"/>
    <property type="molecule type" value="Genomic_DNA"/>
</dbReference>
<proteinExistence type="predicted"/>
<gene>
    <name evidence="1" type="ORF">LCGC14_2192090</name>
</gene>
<comment type="caution">
    <text evidence="1">The sequence shown here is derived from an EMBL/GenBank/DDBJ whole genome shotgun (WGS) entry which is preliminary data.</text>
</comment>
<protein>
    <submittedName>
        <fullName evidence="1">Uncharacterized protein</fullName>
    </submittedName>
</protein>
<name>A0A0F9DJB6_9ZZZZ</name>
<dbReference type="AlphaFoldDB" id="A0A0F9DJB6"/>